<comment type="caution">
    <text evidence="1">The sequence shown here is derived from an EMBL/GenBank/DDBJ whole genome shotgun (WGS) entry which is preliminary data.</text>
</comment>
<dbReference type="AlphaFoldDB" id="A0A498KAK2"/>
<organism evidence="1 2">
    <name type="scientific">Malus domestica</name>
    <name type="common">Apple</name>
    <name type="synonym">Pyrus malus</name>
    <dbReference type="NCBI Taxonomy" id="3750"/>
    <lineage>
        <taxon>Eukaryota</taxon>
        <taxon>Viridiplantae</taxon>
        <taxon>Streptophyta</taxon>
        <taxon>Embryophyta</taxon>
        <taxon>Tracheophyta</taxon>
        <taxon>Spermatophyta</taxon>
        <taxon>Magnoliopsida</taxon>
        <taxon>eudicotyledons</taxon>
        <taxon>Gunneridae</taxon>
        <taxon>Pentapetalae</taxon>
        <taxon>rosids</taxon>
        <taxon>fabids</taxon>
        <taxon>Rosales</taxon>
        <taxon>Rosaceae</taxon>
        <taxon>Amygdaloideae</taxon>
        <taxon>Maleae</taxon>
        <taxon>Malus</taxon>
    </lineage>
</organism>
<accession>A0A498KAK2</accession>
<proteinExistence type="predicted"/>
<protein>
    <submittedName>
        <fullName evidence="1">Uncharacterized protein</fullName>
    </submittedName>
</protein>
<dbReference type="EMBL" id="RDQH01000329">
    <property type="protein sequence ID" value="RXI02482.1"/>
    <property type="molecule type" value="Genomic_DNA"/>
</dbReference>
<dbReference type="STRING" id="3750.A0A498KAK2"/>
<name>A0A498KAK2_MALDO</name>
<sequence length="247" mass="28509">MRKQKKKLKIEKSSSPARIPCQNTKKFLFIICVLDREREIRENRSERTWFLHEEARLLLNDCNRPCLRKYVASKVGDYFNSKSFTRTAAIVRNTKGIIKSEKKKFQSHKPLLGKLRRPFYFTKRRKNIYQVNGVPTDKMTFPGSAYVNELGVGPKEDSVTDEPTHSSSKVVSVSGIIHRYVSNLNEDWCPASLTSSVTSRVVKSWPEDLLKTKAADFGQRRHELNKLKWIGKRLVTGSYSLWVSPSN</sequence>
<evidence type="ECO:0000313" key="2">
    <source>
        <dbReference type="Proteomes" id="UP000290289"/>
    </source>
</evidence>
<gene>
    <name evidence="1" type="ORF">DVH24_002560</name>
</gene>
<evidence type="ECO:0000313" key="1">
    <source>
        <dbReference type="EMBL" id="RXI02482.1"/>
    </source>
</evidence>
<reference evidence="1 2" key="1">
    <citation type="submission" date="2018-10" db="EMBL/GenBank/DDBJ databases">
        <title>A high-quality apple genome assembly.</title>
        <authorList>
            <person name="Hu J."/>
        </authorList>
    </citation>
    <scope>NUCLEOTIDE SEQUENCE [LARGE SCALE GENOMIC DNA]</scope>
    <source>
        <strain evidence="2">cv. HFTH1</strain>
        <tissue evidence="1">Young leaf</tissue>
    </source>
</reference>
<dbReference type="Proteomes" id="UP000290289">
    <property type="component" value="Chromosome 3"/>
</dbReference>
<keyword evidence="2" id="KW-1185">Reference proteome</keyword>